<organism evidence="3 4">
    <name type="scientific">Daucus carota subsp. sativus</name>
    <name type="common">Carrot</name>
    <dbReference type="NCBI Taxonomy" id="79200"/>
    <lineage>
        <taxon>Eukaryota</taxon>
        <taxon>Viridiplantae</taxon>
        <taxon>Streptophyta</taxon>
        <taxon>Embryophyta</taxon>
        <taxon>Tracheophyta</taxon>
        <taxon>Spermatophyta</taxon>
        <taxon>Magnoliopsida</taxon>
        <taxon>eudicotyledons</taxon>
        <taxon>Gunneridae</taxon>
        <taxon>Pentapetalae</taxon>
        <taxon>asterids</taxon>
        <taxon>campanulids</taxon>
        <taxon>Apiales</taxon>
        <taxon>Apiaceae</taxon>
        <taxon>Apioideae</taxon>
        <taxon>Scandiceae</taxon>
        <taxon>Daucinae</taxon>
        <taxon>Daucus</taxon>
        <taxon>Daucus sect. Daucus</taxon>
    </lineage>
</organism>
<evidence type="ECO:0000313" key="4">
    <source>
        <dbReference type="Proteomes" id="UP000077755"/>
    </source>
</evidence>
<evidence type="ECO:0000259" key="2">
    <source>
        <dbReference type="Pfam" id="PF14577"/>
    </source>
</evidence>
<dbReference type="InterPro" id="IPR027942">
    <property type="entry name" value="SEO_N"/>
</dbReference>
<reference evidence="3" key="1">
    <citation type="journal article" date="2016" name="Nat. Genet.">
        <title>A high-quality carrot genome assembly provides new insights into carotenoid accumulation and asterid genome evolution.</title>
        <authorList>
            <person name="Iorizzo M."/>
            <person name="Ellison S."/>
            <person name="Senalik D."/>
            <person name="Zeng P."/>
            <person name="Satapoomin P."/>
            <person name="Huang J."/>
            <person name="Bowman M."/>
            <person name="Iovene M."/>
            <person name="Sanseverino W."/>
            <person name="Cavagnaro P."/>
            <person name="Yildiz M."/>
            <person name="Macko-Podgorni A."/>
            <person name="Moranska E."/>
            <person name="Grzebelus E."/>
            <person name="Grzebelus D."/>
            <person name="Ashrafi H."/>
            <person name="Zheng Z."/>
            <person name="Cheng S."/>
            <person name="Spooner D."/>
            <person name="Van Deynze A."/>
            <person name="Simon P."/>
        </authorList>
    </citation>
    <scope>NUCLEOTIDE SEQUENCE</scope>
    <source>
        <tissue evidence="3">Leaf</tissue>
    </source>
</reference>
<gene>
    <name evidence="3" type="ORF">DCAR_0936162</name>
</gene>
<sequence length="707" mass="80988">MAAIVPAGSARMQQARCDSYLFSVSDDNVMMNQILSTHSPDNREFHVQPLFLIIEDVMHHANAPLSSILSTTLQGTHAQLEGSLHNGYSDILKLLAHAIKKSCCEITCKCSGGGDAQATTVALFNTLSIYPWDVKVVVALVAFVMIHDEFCQVAQLCPTYPLAKSVAHLKQLPDKMEPAESLEPKFESLGKLVKAVLDLTKCIVEFKSLLSQSISLDIPEMVTATARIPVAVYWTIRSIVACAFVVTNLTGISHECLALTTEAWELNSLAHKVNNIHSHLNKQLSLCHHHIDMMKNDEAYKTLVRMLETPHIDNTKFLKALIYPKDDQLPLYDGYTRRRVSIETLRRKIVLLFITEFDILQEEIILFGEKYKEAKQNPSRAESHFEVVWLPITDRSVPWNEEKQLQFYNTQDLMPWQSLHHPSMLDPVAIKYIKDKWHFTKKSIAVVLDQQGKVVNLNALHMMWIWGNLAYPFTSLKEEQLWNEESWNIEFLVNRIDTNIFKWINEGKYICLYGGVDIDWIRKFTVTANTVAWAAGIQLKMIYVGKSNSRDKIQKITTTIVAKNLSYVWRDLTLIWFFWSRIESMWHSRVQHGKSVENDQIMKEIMTMLYFDGDDQGWAVIGQGMEMAKAKGEMFLKSLSEFDEWKHDSDEKGFLPALNDYFKKLYTPHHCHRFTFPGSTGSVHDNVVCAECGRPMEKSTMYTCCTD</sequence>
<dbReference type="EMBL" id="CP093351">
    <property type="protein sequence ID" value="WOH16604.1"/>
    <property type="molecule type" value="Genomic_DNA"/>
</dbReference>
<dbReference type="GO" id="GO:0010088">
    <property type="term" value="P:phloem development"/>
    <property type="evidence" value="ECO:0007669"/>
    <property type="project" value="InterPro"/>
</dbReference>
<feature type="domain" description="Sieve element occlusion C-terminal" evidence="2">
    <location>
        <begin position="477"/>
        <end position="706"/>
    </location>
</feature>
<dbReference type="Pfam" id="PF14577">
    <property type="entry name" value="SEO_C"/>
    <property type="match status" value="1"/>
</dbReference>
<accession>A0AAF0Y1T5</accession>
<evidence type="ECO:0000259" key="1">
    <source>
        <dbReference type="Pfam" id="PF14576"/>
    </source>
</evidence>
<dbReference type="Proteomes" id="UP000077755">
    <property type="component" value="Chromosome 9"/>
</dbReference>
<dbReference type="InterPro" id="IPR039299">
    <property type="entry name" value="SEOA"/>
</dbReference>
<dbReference type="AlphaFoldDB" id="A0AAF0Y1T5"/>
<protein>
    <recommendedName>
        <fullName evidence="5">Sieve element occlusion N-terminal domain-containing protein</fullName>
    </recommendedName>
</protein>
<reference evidence="3" key="2">
    <citation type="submission" date="2022-03" db="EMBL/GenBank/DDBJ databases">
        <title>Draft title - Genomic analysis of global carrot germplasm unveils the trajectory of domestication and the origin of high carotenoid orange carrot.</title>
        <authorList>
            <person name="Iorizzo M."/>
            <person name="Ellison S."/>
            <person name="Senalik D."/>
            <person name="Macko-Podgorni A."/>
            <person name="Grzebelus D."/>
            <person name="Bostan H."/>
            <person name="Rolling W."/>
            <person name="Curaba J."/>
            <person name="Simon P."/>
        </authorList>
    </citation>
    <scope>NUCLEOTIDE SEQUENCE</scope>
    <source>
        <tissue evidence="3">Leaf</tissue>
    </source>
</reference>
<keyword evidence="4" id="KW-1185">Reference proteome</keyword>
<evidence type="ECO:0008006" key="5">
    <source>
        <dbReference type="Google" id="ProtNLM"/>
    </source>
</evidence>
<name>A0AAF0Y1T5_DAUCS</name>
<dbReference type="PANTHER" id="PTHR33232">
    <property type="entry name" value="PROTEIN SIEVE ELEMENT OCCLUSION B-LIKE"/>
    <property type="match status" value="1"/>
</dbReference>
<dbReference type="Pfam" id="PF14576">
    <property type="entry name" value="SEO_N"/>
    <property type="match status" value="1"/>
</dbReference>
<proteinExistence type="predicted"/>
<evidence type="ECO:0000313" key="3">
    <source>
        <dbReference type="EMBL" id="WOH16604.1"/>
    </source>
</evidence>
<feature type="domain" description="Sieve element occlusion N-terminal" evidence="1">
    <location>
        <begin position="25"/>
        <end position="311"/>
    </location>
</feature>
<dbReference type="InterPro" id="IPR027944">
    <property type="entry name" value="SEO_C"/>
</dbReference>
<dbReference type="PANTHER" id="PTHR33232:SF20">
    <property type="entry name" value="PROTEIN SIEVE ELEMENT OCCLUSION B-LIKE"/>
    <property type="match status" value="1"/>
</dbReference>